<reference evidence="3 4" key="1">
    <citation type="submission" date="2018-07" db="EMBL/GenBank/DDBJ databases">
        <title>Genomic Encyclopedia of Type Strains, Phase IV (KMG-IV): sequencing the most valuable type-strain genomes for metagenomic binning, comparative biology and taxonomic classification.</title>
        <authorList>
            <person name="Goeker M."/>
        </authorList>
    </citation>
    <scope>NUCLEOTIDE SEQUENCE [LARGE SCALE GENOMIC DNA]</scope>
    <source>
        <strain evidence="3 4">DSM 25281</strain>
    </source>
</reference>
<sequence>MAKRFRLERVQSEKSLVYLPANFDENKILSTIGFGSSECQAEFLQQPNGRNVISISSKLSKELHLPSHIETIHVFTKDNCLHLGPLIGIFSSGFTPFQVRPIGERSFLFSKILSSQSAAGVVPFLFGDGHIDWEHGLINAYFFTDKGWEQEIVPFPNVVYDRLPNRRSEKLKVSKEIKERLEKDYLIPWYNPGFFNKLEIFEKLYNTPEAEIYLPETAPFQSFHQIEQMLSEHGQVFIKPQNGSLGLGVYQIIYDKKNGAYYCRYRDQQNKLQRFSSLESLAKVVFAKRSLDRMLVQQGIYLIKHQGRPLDFRVHANKDEKGEWIISAIAAKMAGNGSPTTHLNNGGEVKTLEEIYPDEQNQKLYREKLEKAALILSNALERQIGGIVAEIGFDFGIDRNGDIWLFEANSKPGRSIFSHPELREVDLLTRKLALSFGIYLTEQTFENPEELFR</sequence>
<evidence type="ECO:0000313" key="3">
    <source>
        <dbReference type="EMBL" id="RDI47890.1"/>
    </source>
</evidence>
<comment type="caution">
    <text evidence="3">The sequence shown here is derived from an EMBL/GenBank/DDBJ whole genome shotgun (WGS) entry which is preliminary data.</text>
</comment>
<dbReference type="GO" id="GO:0046872">
    <property type="term" value="F:metal ion binding"/>
    <property type="evidence" value="ECO:0007669"/>
    <property type="project" value="InterPro"/>
</dbReference>
<dbReference type="GO" id="GO:0005524">
    <property type="term" value="F:ATP binding"/>
    <property type="evidence" value="ECO:0007669"/>
    <property type="project" value="UniProtKB-UniRule"/>
</dbReference>
<accession>A0A370GXA7</accession>
<keyword evidence="1" id="KW-0547">Nucleotide-binding</keyword>
<dbReference type="SUPFAM" id="SSF56059">
    <property type="entry name" value="Glutathione synthetase ATP-binding domain-like"/>
    <property type="match status" value="1"/>
</dbReference>
<dbReference type="RefSeq" id="WP_114744089.1">
    <property type="nucleotide sequence ID" value="NZ_QQAY01000001.1"/>
</dbReference>
<dbReference type="InterPro" id="IPR026838">
    <property type="entry name" value="YheC/D"/>
</dbReference>
<dbReference type="Proteomes" id="UP000255326">
    <property type="component" value="Unassembled WGS sequence"/>
</dbReference>
<evidence type="ECO:0000313" key="4">
    <source>
        <dbReference type="Proteomes" id="UP000255326"/>
    </source>
</evidence>
<dbReference type="InterPro" id="IPR011761">
    <property type="entry name" value="ATP-grasp"/>
</dbReference>
<dbReference type="PROSITE" id="PS50975">
    <property type="entry name" value="ATP_GRASP"/>
    <property type="match status" value="1"/>
</dbReference>
<dbReference type="EMBL" id="QQAY01000001">
    <property type="protein sequence ID" value="RDI47890.1"/>
    <property type="molecule type" value="Genomic_DNA"/>
</dbReference>
<keyword evidence="1" id="KW-0067">ATP-binding</keyword>
<dbReference type="OrthoDB" id="7869153at2"/>
<protein>
    <submittedName>
        <fullName evidence="3">YheC/D-like protein</fullName>
    </submittedName>
</protein>
<gene>
    <name evidence="3" type="ORF">DFR59_101555</name>
</gene>
<evidence type="ECO:0000259" key="2">
    <source>
        <dbReference type="PROSITE" id="PS50975"/>
    </source>
</evidence>
<evidence type="ECO:0000256" key="1">
    <source>
        <dbReference type="PROSITE-ProRule" id="PRU00409"/>
    </source>
</evidence>
<feature type="domain" description="ATP-grasp" evidence="2">
    <location>
        <begin position="204"/>
        <end position="436"/>
    </location>
</feature>
<dbReference type="Pfam" id="PF14398">
    <property type="entry name" value="ATPgrasp_YheCD"/>
    <property type="match status" value="1"/>
</dbReference>
<organism evidence="3 4">
    <name type="scientific">Falsibacillus pallidus</name>
    <dbReference type="NCBI Taxonomy" id="493781"/>
    <lineage>
        <taxon>Bacteria</taxon>
        <taxon>Bacillati</taxon>
        <taxon>Bacillota</taxon>
        <taxon>Bacilli</taxon>
        <taxon>Bacillales</taxon>
        <taxon>Bacillaceae</taxon>
        <taxon>Falsibacillus</taxon>
    </lineage>
</organism>
<dbReference type="AlphaFoldDB" id="A0A370GXA7"/>
<proteinExistence type="predicted"/>
<keyword evidence="4" id="KW-1185">Reference proteome</keyword>
<name>A0A370GXA7_9BACI</name>